<evidence type="ECO:0000313" key="3">
    <source>
        <dbReference type="Proteomes" id="UP000675664"/>
    </source>
</evidence>
<reference evidence="2" key="1">
    <citation type="submission" date="2021-04" db="EMBL/GenBank/DDBJ databases">
        <title>Sinoanaerobacter chloroacetimidivorans sp. nov., an obligate anaerobic bacterium isolated from anaerobic sludge.</title>
        <authorList>
            <person name="Bao Y."/>
        </authorList>
    </citation>
    <scope>NUCLEOTIDE SEQUENCE</scope>
    <source>
        <strain evidence="2">BAD-6</strain>
    </source>
</reference>
<reference evidence="2" key="2">
    <citation type="submission" date="2021-04" db="EMBL/GenBank/DDBJ databases">
        <authorList>
            <person name="Liu J."/>
        </authorList>
    </citation>
    <scope>NUCLEOTIDE SEQUENCE</scope>
    <source>
        <strain evidence="2">BAD-6</strain>
    </source>
</reference>
<dbReference type="InterPro" id="IPR026870">
    <property type="entry name" value="Zinc_ribbon_dom"/>
</dbReference>
<dbReference type="Proteomes" id="UP000675664">
    <property type="component" value="Unassembled WGS sequence"/>
</dbReference>
<feature type="domain" description="Zinc-ribbon" evidence="1">
    <location>
        <begin position="8"/>
        <end position="27"/>
    </location>
</feature>
<dbReference type="RefSeq" id="WP_227019200.1">
    <property type="nucleotide sequence ID" value="NZ_JAGSND010000010.1"/>
</dbReference>
<gene>
    <name evidence="2" type="ORF">KCX82_14345</name>
</gene>
<evidence type="ECO:0000259" key="1">
    <source>
        <dbReference type="Pfam" id="PF13240"/>
    </source>
</evidence>
<dbReference type="Pfam" id="PF13240">
    <property type="entry name" value="Zn_Ribbon_1"/>
    <property type="match status" value="1"/>
</dbReference>
<comment type="caution">
    <text evidence="2">The sequence shown here is derived from an EMBL/GenBank/DDBJ whole genome shotgun (WGS) entry which is preliminary data.</text>
</comment>
<organism evidence="2 3">
    <name type="scientific">Sinanaerobacter chloroacetimidivorans</name>
    <dbReference type="NCBI Taxonomy" id="2818044"/>
    <lineage>
        <taxon>Bacteria</taxon>
        <taxon>Bacillati</taxon>
        <taxon>Bacillota</taxon>
        <taxon>Clostridia</taxon>
        <taxon>Peptostreptococcales</taxon>
        <taxon>Anaerovoracaceae</taxon>
        <taxon>Sinanaerobacter</taxon>
    </lineage>
</organism>
<accession>A0A8J8B2T5</accession>
<dbReference type="AlphaFoldDB" id="A0A8J8B2T5"/>
<name>A0A8J8B2T5_9FIRM</name>
<evidence type="ECO:0000313" key="2">
    <source>
        <dbReference type="EMBL" id="MBR0599066.1"/>
    </source>
</evidence>
<protein>
    <submittedName>
        <fullName evidence="2">Zinc ribbon domain-containing protein</fullName>
    </submittedName>
</protein>
<keyword evidence="3" id="KW-1185">Reference proteome</keyword>
<proteinExistence type="predicted"/>
<sequence>MASYKQTCIYCNTLIDSDAKFCPKCGHRDPLAVLCPSCLWEVATDDPICAGCGRPLFILCPKCGKETFVLEKCQVCSESLMVDCPNMRCGEKVFFDVSHCRACGKKLGRE</sequence>
<dbReference type="EMBL" id="JAGSND010000010">
    <property type="protein sequence ID" value="MBR0599066.1"/>
    <property type="molecule type" value="Genomic_DNA"/>
</dbReference>